<dbReference type="GO" id="GO:0032008">
    <property type="term" value="P:positive regulation of TOR signaling"/>
    <property type="evidence" value="ECO:0007669"/>
    <property type="project" value="TreeGrafter"/>
</dbReference>
<keyword evidence="3" id="KW-1185">Reference proteome</keyword>
<dbReference type="AlphaFoldDB" id="A0A267H0I1"/>
<proteinExistence type="inferred from homology"/>
<gene>
    <name evidence="2" type="ORF">BOX15_Mlig003337g2</name>
</gene>
<dbReference type="Pfam" id="PF08923">
    <property type="entry name" value="MAPKK1_Int"/>
    <property type="match status" value="1"/>
</dbReference>
<protein>
    <recommendedName>
        <fullName evidence="4">GAF domain-containing protein</fullName>
    </recommendedName>
</protein>
<dbReference type="Proteomes" id="UP000215902">
    <property type="component" value="Unassembled WGS sequence"/>
</dbReference>
<evidence type="ECO:0000313" key="2">
    <source>
        <dbReference type="EMBL" id="PAA91801.1"/>
    </source>
</evidence>
<dbReference type="GO" id="GO:0071986">
    <property type="term" value="C:Ragulator complex"/>
    <property type="evidence" value="ECO:0007669"/>
    <property type="project" value="TreeGrafter"/>
</dbReference>
<comment type="caution">
    <text evidence="2">The sequence shown here is derived from an EMBL/GenBank/DDBJ whole genome shotgun (WGS) entry which is preliminary data.</text>
</comment>
<evidence type="ECO:0008006" key="4">
    <source>
        <dbReference type="Google" id="ProtNLM"/>
    </source>
</evidence>
<dbReference type="STRING" id="282301.A0A267H0I1"/>
<dbReference type="OrthoDB" id="343907at2759"/>
<evidence type="ECO:0000313" key="3">
    <source>
        <dbReference type="Proteomes" id="UP000215902"/>
    </source>
</evidence>
<dbReference type="Gene3D" id="3.30.450.30">
    <property type="entry name" value="Dynein light chain 2a, cytoplasmic"/>
    <property type="match status" value="1"/>
</dbReference>
<accession>A0A267H0I1</accession>
<dbReference type="PANTHER" id="PTHR13378">
    <property type="entry name" value="REGULATOR COMPLEX PROTEIN LAMTOR3"/>
    <property type="match status" value="1"/>
</dbReference>
<organism evidence="2 3">
    <name type="scientific">Macrostomum lignano</name>
    <dbReference type="NCBI Taxonomy" id="282301"/>
    <lineage>
        <taxon>Eukaryota</taxon>
        <taxon>Metazoa</taxon>
        <taxon>Spiralia</taxon>
        <taxon>Lophotrochozoa</taxon>
        <taxon>Platyhelminthes</taxon>
        <taxon>Rhabditophora</taxon>
        <taxon>Macrostomorpha</taxon>
        <taxon>Macrostomida</taxon>
        <taxon>Macrostomidae</taxon>
        <taxon>Macrostomum</taxon>
    </lineage>
</organism>
<sequence length="143" mass="15242">ASNLPSVMDALRRFFESYLSSLDGIDAILLSDRCGVPLISAALPERHWTVDLVVKRGLVPSFCQAGDHANRAGLGAPDCAICQFNQMTVVQMSCQPLVVTVVGRPGCNIGLASSLLSDKAFAEQVARLQRVIPNDLSDSSVQA</sequence>
<evidence type="ECO:0000256" key="1">
    <source>
        <dbReference type="ARBA" id="ARBA00005356"/>
    </source>
</evidence>
<name>A0A267H0I1_9PLAT</name>
<dbReference type="EMBL" id="NIVC01000073">
    <property type="protein sequence ID" value="PAA91801.1"/>
    <property type="molecule type" value="Genomic_DNA"/>
</dbReference>
<comment type="similarity">
    <text evidence="1">Belongs to the LAMTOR3 family.</text>
</comment>
<dbReference type="SMART" id="SM01278">
    <property type="entry name" value="MAPKK1_Int"/>
    <property type="match status" value="1"/>
</dbReference>
<reference evidence="2 3" key="1">
    <citation type="submission" date="2017-06" db="EMBL/GenBank/DDBJ databases">
        <title>A platform for efficient transgenesis in Macrostomum lignano, a flatworm model organism for stem cell research.</title>
        <authorList>
            <person name="Berezikov E."/>
        </authorList>
    </citation>
    <scope>NUCLEOTIDE SEQUENCE [LARGE SCALE GENOMIC DNA]</scope>
    <source>
        <strain evidence="2">DV1</strain>
        <tissue evidence="2">Whole organism</tissue>
    </source>
</reference>
<dbReference type="GO" id="GO:0071230">
    <property type="term" value="P:cellular response to amino acid stimulus"/>
    <property type="evidence" value="ECO:0007669"/>
    <property type="project" value="TreeGrafter"/>
</dbReference>
<feature type="non-terminal residue" evidence="2">
    <location>
        <position position="1"/>
    </location>
</feature>
<dbReference type="InterPro" id="IPR015019">
    <property type="entry name" value="LAMTOR3"/>
</dbReference>
<dbReference type="SUPFAM" id="SSF103196">
    <property type="entry name" value="Roadblock/LC7 domain"/>
    <property type="match status" value="1"/>
</dbReference>
<dbReference type="PANTHER" id="PTHR13378:SF1">
    <property type="entry name" value="RAGULATOR COMPLEX PROTEIN LAMTOR3"/>
    <property type="match status" value="1"/>
</dbReference>